<protein>
    <recommendedName>
        <fullName evidence="3">Phage capsid protein</fullName>
    </recommendedName>
</protein>
<keyword evidence="2" id="KW-1185">Reference proteome</keyword>
<proteinExistence type="predicted"/>
<evidence type="ECO:0000313" key="2">
    <source>
        <dbReference type="Proteomes" id="UP001285244"/>
    </source>
</evidence>
<dbReference type="EMBL" id="JALBUS010000014">
    <property type="protein sequence ID" value="MDX8417917.1"/>
    <property type="molecule type" value="Genomic_DNA"/>
</dbReference>
<sequence length="301" mass="32011">MKQLIDLQLFAAEDNLTITTDLEPAISVDFTSRIAENIDELRQILSVNELTPMASGTLIKAYKLAKANSPAQVGEGEDIGLTKITRKLAWTKELGLLKFRKVTSAEAIQKIGSQKALNDTDAKMVSELEYQVLDDFYTNLATGTGTATGVGLQAALANAWGAMSVYYKHKTVSPIYFVSSLDVADYLGSAQLTTQTAFGLTYIENFLGLGTVVVSPNLAKGTAYATAKENLNGAYIPSGGDVASNFGLTFDTTGLIGMTHSVITRNATVESLLISGVMFFPEYVDGVFKVTVGGATASTGK</sequence>
<organism evidence="1 2">
    <name type="scientific">Absicoccus intestinalis</name>
    <dbReference type="NCBI Taxonomy" id="2926319"/>
    <lineage>
        <taxon>Bacteria</taxon>
        <taxon>Bacillati</taxon>
        <taxon>Bacillota</taxon>
        <taxon>Erysipelotrichia</taxon>
        <taxon>Erysipelotrichales</taxon>
        <taxon>Erysipelotrichaceae</taxon>
        <taxon>Absicoccus</taxon>
    </lineage>
</organism>
<evidence type="ECO:0008006" key="3">
    <source>
        <dbReference type="Google" id="ProtNLM"/>
    </source>
</evidence>
<reference evidence="1 2" key="1">
    <citation type="submission" date="2022-03" db="EMBL/GenBank/DDBJ databases">
        <title>Novel taxa within the pig intestine.</title>
        <authorList>
            <person name="Wylensek D."/>
            <person name="Bishof K."/>
            <person name="Afrizal A."/>
            <person name="Clavel T."/>
        </authorList>
    </citation>
    <scope>NUCLEOTIDE SEQUENCE [LARGE SCALE GENOMIC DNA]</scope>
    <source>
        <strain evidence="1 2">Cla-KB-P134</strain>
    </source>
</reference>
<gene>
    <name evidence="1" type="ORF">MOZ64_08735</name>
</gene>
<dbReference type="Proteomes" id="UP001285244">
    <property type="component" value="Unassembled WGS sequence"/>
</dbReference>
<accession>A0ABU4WMY1</accession>
<dbReference type="RefSeq" id="WP_320326185.1">
    <property type="nucleotide sequence ID" value="NZ_JALBUS010000014.1"/>
</dbReference>
<comment type="caution">
    <text evidence="1">The sequence shown here is derived from an EMBL/GenBank/DDBJ whole genome shotgun (WGS) entry which is preliminary data.</text>
</comment>
<name>A0ABU4WMY1_9FIRM</name>
<evidence type="ECO:0000313" key="1">
    <source>
        <dbReference type="EMBL" id="MDX8417917.1"/>
    </source>
</evidence>